<keyword evidence="1" id="KW-0282">Flagellum</keyword>
<organism evidence="1 2">
    <name type="scientific">Bacillus cytotoxicus</name>
    <dbReference type="NCBI Taxonomy" id="580165"/>
    <lineage>
        <taxon>Bacteria</taxon>
        <taxon>Bacillati</taxon>
        <taxon>Bacillota</taxon>
        <taxon>Bacilli</taxon>
        <taxon>Bacillales</taxon>
        <taxon>Bacillaceae</taxon>
        <taxon>Bacillus</taxon>
        <taxon>Bacillus cereus group</taxon>
    </lineage>
</organism>
<keyword evidence="1" id="KW-0969">Cilium</keyword>
<accession>A0ACC6A6U0</accession>
<reference evidence="1" key="1">
    <citation type="submission" date="2022-05" db="EMBL/GenBank/DDBJ databases">
        <title>Comparative Genomics of Spacecraft Associated Microbes.</title>
        <authorList>
            <person name="Tran M.T."/>
            <person name="Wright A."/>
            <person name="Seuylemezian A."/>
            <person name="Eisen J."/>
            <person name="Coil D."/>
        </authorList>
    </citation>
    <scope>NUCLEOTIDE SEQUENCE</scope>
    <source>
        <strain evidence="1">FAIRING 10M-2.2</strain>
    </source>
</reference>
<protein>
    <submittedName>
        <fullName evidence="1">Flagellar hook-associated protein 2</fullName>
    </submittedName>
</protein>
<proteinExistence type="predicted"/>
<name>A0ACC6A6U0_9BACI</name>
<comment type="caution">
    <text evidence="1">The sequence shown here is derived from an EMBL/GenBank/DDBJ whole genome shotgun (WGS) entry which is preliminary data.</text>
</comment>
<sequence length="449" mass="49333">MAGTITNFGGGQQIWNLGNSLIDTSKLVQLEMQTLEMRKDPYNNQKGILTKDKNLHARLRTEFNPFVQSFKDLADFKGNSKKVTQSQEGYVTIQANQSAIAGTFNIEVKQLAERHQIASGAIRDFNAKIGVAETIKIKVNNVEKELKLTADMTYNDMVKQINDGNYGLSAYTLGDKIFVSSSTVGEDGKITLQDGVNGFLKNSGFLIGNPDGTTTINEINAAKDAKYTINGIGGSSSTNTIDKLPGVSIKLEKLTAVNQSIKFTVEDSGATDSADMIKKMVESYNKAVSTMDDFGGKDRPLQGHGTMSTIRQAMQGVATFAKDGKYLYSFGVRMNKDGTMKVDEAKLTEALKENPEAAKQFFFGRDGLGKQMTKKLDGVFGDQGVIAKHLERLEEPIKDIDAKISDIDLQNTRKQESIVQKYANLEKTLGMLDYQLKSIQAMTKSKKDD</sequence>
<dbReference type="Proteomes" id="UP001202289">
    <property type="component" value="Unassembled WGS sequence"/>
</dbReference>
<evidence type="ECO:0000313" key="1">
    <source>
        <dbReference type="EMBL" id="MCM3736631.1"/>
    </source>
</evidence>
<dbReference type="EMBL" id="JAMBOP010000013">
    <property type="protein sequence ID" value="MCM3736631.1"/>
    <property type="molecule type" value="Genomic_DNA"/>
</dbReference>
<keyword evidence="2" id="KW-1185">Reference proteome</keyword>
<gene>
    <name evidence="1" type="ORF">M3215_12550</name>
</gene>
<keyword evidence="1" id="KW-0966">Cell projection</keyword>
<evidence type="ECO:0000313" key="2">
    <source>
        <dbReference type="Proteomes" id="UP001202289"/>
    </source>
</evidence>